<sequence>MMKKNTLVSQFLVRTFGTFLLLISISGFAKIHLDEDIVSSIENKSKSSEEQSPQPEKAKIYVTEGVVITNLSNNIEIVLIRSRSNKKEKKKSRTTPVVVTFKPKKQKYTIIKQAVIVQKFIPKPYSSELLFGKASKLDTATITSSQNYKSKIYAIKDFVKFTLFIFLVIFLGFYTYNIKILKTESSLYSVRPPPFLGIL</sequence>
<protein>
    <submittedName>
        <fullName evidence="2">Uncharacterized protein</fullName>
    </submittedName>
</protein>
<keyword evidence="1" id="KW-0472">Membrane</keyword>
<keyword evidence="1" id="KW-0812">Transmembrane</keyword>
<feature type="transmembrane region" description="Helical" evidence="1">
    <location>
        <begin position="158"/>
        <end position="176"/>
    </location>
</feature>
<dbReference type="RefSeq" id="WP_089872764.1">
    <property type="nucleotide sequence ID" value="NZ_FNBH01000001.1"/>
</dbReference>
<dbReference type="Proteomes" id="UP000199203">
    <property type="component" value="Unassembled WGS sequence"/>
</dbReference>
<evidence type="ECO:0000256" key="1">
    <source>
        <dbReference type="SAM" id="Phobius"/>
    </source>
</evidence>
<proteinExistence type="predicted"/>
<organism evidence="2 3">
    <name type="scientific">Epilithonimonas hungarica</name>
    <dbReference type="NCBI Taxonomy" id="454006"/>
    <lineage>
        <taxon>Bacteria</taxon>
        <taxon>Pseudomonadati</taxon>
        <taxon>Bacteroidota</taxon>
        <taxon>Flavobacteriia</taxon>
        <taxon>Flavobacteriales</taxon>
        <taxon>Weeksellaceae</taxon>
        <taxon>Chryseobacterium group</taxon>
        <taxon>Epilithonimonas</taxon>
    </lineage>
</organism>
<keyword evidence="3" id="KW-1185">Reference proteome</keyword>
<dbReference type="AlphaFoldDB" id="A0A1G7JZ41"/>
<reference evidence="3" key="1">
    <citation type="submission" date="2016-10" db="EMBL/GenBank/DDBJ databases">
        <authorList>
            <person name="Varghese N."/>
            <person name="Submissions S."/>
        </authorList>
    </citation>
    <scope>NUCLEOTIDE SEQUENCE [LARGE SCALE GENOMIC DNA]</scope>
    <source>
        <strain evidence="3">DSM 19684</strain>
    </source>
</reference>
<accession>A0A1G7JZ41</accession>
<gene>
    <name evidence="2" type="ORF">SAMN05421825_1523</name>
</gene>
<evidence type="ECO:0000313" key="2">
    <source>
        <dbReference type="EMBL" id="SDF30170.1"/>
    </source>
</evidence>
<dbReference type="EMBL" id="FNBH01000001">
    <property type="protein sequence ID" value="SDF30170.1"/>
    <property type="molecule type" value="Genomic_DNA"/>
</dbReference>
<evidence type="ECO:0000313" key="3">
    <source>
        <dbReference type="Proteomes" id="UP000199203"/>
    </source>
</evidence>
<dbReference type="OrthoDB" id="9831188at2"/>
<name>A0A1G7JZ41_9FLAO</name>
<keyword evidence="1" id="KW-1133">Transmembrane helix</keyword>